<evidence type="ECO:0000313" key="2">
    <source>
        <dbReference type="Proteomes" id="UP000789396"/>
    </source>
</evidence>
<name>A0A9N8WL21_9GLOM</name>
<reference evidence="1" key="1">
    <citation type="submission" date="2021-06" db="EMBL/GenBank/DDBJ databases">
        <authorList>
            <person name="Kallberg Y."/>
            <person name="Tangrot J."/>
            <person name="Rosling A."/>
        </authorList>
    </citation>
    <scope>NUCLEOTIDE SEQUENCE</scope>
    <source>
        <strain evidence="1">IN212</strain>
    </source>
</reference>
<sequence length="76" mass="8800">MGHIEEEDFSNVDYKSRCDILVKTDCRSIQISCPEEIFEILNAKRINLRVSNNKSLTVTARCNHEYKNAPFVDTVH</sequence>
<protein>
    <submittedName>
        <fullName evidence="1">3168_t:CDS:1</fullName>
    </submittedName>
</protein>
<comment type="caution">
    <text evidence="1">The sequence shown here is derived from an EMBL/GenBank/DDBJ whole genome shotgun (WGS) entry which is preliminary data.</text>
</comment>
<organism evidence="1 2">
    <name type="scientific">Racocetra fulgida</name>
    <dbReference type="NCBI Taxonomy" id="60492"/>
    <lineage>
        <taxon>Eukaryota</taxon>
        <taxon>Fungi</taxon>
        <taxon>Fungi incertae sedis</taxon>
        <taxon>Mucoromycota</taxon>
        <taxon>Glomeromycotina</taxon>
        <taxon>Glomeromycetes</taxon>
        <taxon>Diversisporales</taxon>
        <taxon>Gigasporaceae</taxon>
        <taxon>Racocetra</taxon>
    </lineage>
</organism>
<accession>A0A9N8WL21</accession>
<proteinExistence type="predicted"/>
<dbReference type="Proteomes" id="UP000789396">
    <property type="component" value="Unassembled WGS sequence"/>
</dbReference>
<gene>
    <name evidence="1" type="ORF">RFULGI_LOCUS1770</name>
</gene>
<evidence type="ECO:0000313" key="1">
    <source>
        <dbReference type="EMBL" id="CAG8486183.1"/>
    </source>
</evidence>
<dbReference type="EMBL" id="CAJVPZ010001181">
    <property type="protein sequence ID" value="CAG8486183.1"/>
    <property type="molecule type" value="Genomic_DNA"/>
</dbReference>
<keyword evidence="2" id="KW-1185">Reference proteome</keyword>
<dbReference type="AlphaFoldDB" id="A0A9N8WL21"/>